<protein>
    <submittedName>
        <fullName evidence="6">ABC-type branched-chain amino acid transport system, periplasmic component</fullName>
    </submittedName>
</protein>
<dbReference type="SUPFAM" id="SSF53822">
    <property type="entry name" value="Periplasmic binding protein-like I"/>
    <property type="match status" value="1"/>
</dbReference>
<dbReference type="Gene3D" id="3.40.50.2300">
    <property type="match status" value="2"/>
</dbReference>
<evidence type="ECO:0000256" key="2">
    <source>
        <dbReference type="ARBA" id="ARBA00022448"/>
    </source>
</evidence>
<dbReference type="Proteomes" id="UP000195569">
    <property type="component" value="Unassembled WGS sequence"/>
</dbReference>
<proteinExistence type="inferred from homology"/>
<dbReference type="InterPro" id="IPR028082">
    <property type="entry name" value="Peripla_BP_I"/>
</dbReference>
<evidence type="ECO:0000313" key="7">
    <source>
        <dbReference type="Proteomes" id="UP000195569"/>
    </source>
</evidence>
<dbReference type="InterPro" id="IPR000709">
    <property type="entry name" value="Leu_Ile_Val-bd"/>
</dbReference>
<gene>
    <name evidence="6" type="ORF">BN2476_680082</name>
</gene>
<dbReference type="AlphaFoldDB" id="A0A1N7SPR5"/>
<feature type="domain" description="Leucine-binding protein" evidence="5">
    <location>
        <begin position="52"/>
        <end position="381"/>
    </location>
</feature>
<dbReference type="EMBL" id="CYGY02000068">
    <property type="protein sequence ID" value="SIT49332.1"/>
    <property type="molecule type" value="Genomic_DNA"/>
</dbReference>
<accession>A0A1N7SPR5</accession>
<dbReference type="InterPro" id="IPR028081">
    <property type="entry name" value="Leu-bd"/>
</dbReference>
<dbReference type="PANTHER" id="PTHR47151:SF2">
    <property type="entry name" value="AMINO ACID BINDING PROTEIN"/>
    <property type="match status" value="1"/>
</dbReference>
<dbReference type="PANTHER" id="PTHR47151">
    <property type="entry name" value="LEU/ILE/VAL-BINDING ABC TRANSPORTER SUBUNIT"/>
    <property type="match status" value="1"/>
</dbReference>
<keyword evidence="7" id="KW-1185">Reference proteome</keyword>
<reference evidence="6" key="1">
    <citation type="submission" date="2016-12" db="EMBL/GenBank/DDBJ databases">
        <authorList>
            <person name="Moulin L."/>
        </authorList>
    </citation>
    <scope>NUCLEOTIDE SEQUENCE [LARGE SCALE GENOMIC DNA]</scope>
    <source>
        <strain evidence="6">STM 7183</strain>
    </source>
</reference>
<keyword evidence="2" id="KW-0813">Transport</keyword>
<dbReference type="CDD" id="cd06342">
    <property type="entry name" value="PBP1_ABC_LIVBP-like"/>
    <property type="match status" value="1"/>
</dbReference>
<comment type="similarity">
    <text evidence="1">Belongs to the leucine-binding protein family.</text>
</comment>
<organism evidence="6 7">
    <name type="scientific">Paraburkholderia piptadeniae</name>
    <dbReference type="NCBI Taxonomy" id="1701573"/>
    <lineage>
        <taxon>Bacteria</taxon>
        <taxon>Pseudomonadati</taxon>
        <taxon>Pseudomonadota</taxon>
        <taxon>Betaproteobacteria</taxon>
        <taxon>Burkholderiales</taxon>
        <taxon>Burkholderiaceae</taxon>
        <taxon>Paraburkholderia</taxon>
    </lineage>
</organism>
<evidence type="ECO:0000313" key="6">
    <source>
        <dbReference type="EMBL" id="SIT49332.1"/>
    </source>
</evidence>
<comment type="caution">
    <text evidence="6">The sequence shown here is derived from an EMBL/GenBank/DDBJ whole genome shotgun (WGS) entry which is preliminary data.</text>
</comment>
<dbReference type="GO" id="GO:0006865">
    <property type="term" value="P:amino acid transport"/>
    <property type="evidence" value="ECO:0007669"/>
    <property type="project" value="UniProtKB-KW"/>
</dbReference>
<keyword evidence="4" id="KW-0029">Amino-acid transport</keyword>
<evidence type="ECO:0000256" key="4">
    <source>
        <dbReference type="ARBA" id="ARBA00022970"/>
    </source>
</evidence>
<evidence type="ECO:0000259" key="5">
    <source>
        <dbReference type="Pfam" id="PF13458"/>
    </source>
</evidence>
<evidence type="ECO:0000256" key="3">
    <source>
        <dbReference type="ARBA" id="ARBA00022729"/>
    </source>
</evidence>
<keyword evidence="3" id="KW-0732">Signal</keyword>
<dbReference type="Pfam" id="PF13458">
    <property type="entry name" value="Peripla_BP_6"/>
    <property type="match status" value="1"/>
</dbReference>
<name>A0A1N7SPR5_9BURK</name>
<dbReference type="PRINTS" id="PR00337">
    <property type="entry name" value="LEUILEVALBP"/>
</dbReference>
<sequence>MQLCNASRIGGSVDSDTSHSIVRTIMQLSRSVQWLALLALAIQPLMARADLTVKIGQVSPLTGELSHIGKDDENGVRLAIEDLNQRKIQIGGQRVTFVLDSQDDAADPKTAVTVAQKLIDDGVSGVVGHANSGTSIPASKIYSDAGVPMITESATNPKLTQQGFTNVFRMVANDVRQGSVIGSYLVRDLGARKVAIVDDRTAYGQGLADEVEKAVKATGGSVVAREYGTDKTTNWMAILTTIKSRQPEGIAFTGGDTQAATFVQQAQKLGLKVKLVAGDEACTPQFIKLAGSSMSNDVYCTLAGVPPAKMPEGPEFFKRYQQRFGVPVQLYAPYAYDAVIAMASAMQAAGSTDPKAYLPRLRATRVDGVTGPIQFDEKGDIRNGAITVRQFEPGTWADKSVVR</sequence>
<evidence type="ECO:0000256" key="1">
    <source>
        <dbReference type="ARBA" id="ARBA00010062"/>
    </source>
</evidence>